<evidence type="ECO:0000256" key="1">
    <source>
        <dbReference type="ARBA" id="ARBA00005417"/>
    </source>
</evidence>
<proteinExistence type="inferred from homology"/>
<dbReference type="InterPro" id="IPR003593">
    <property type="entry name" value="AAA+_ATPase"/>
</dbReference>
<protein>
    <recommendedName>
        <fullName evidence="5">ABC transporter domain-containing protein</fullName>
    </recommendedName>
</protein>
<dbReference type="InterPro" id="IPR003439">
    <property type="entry name" value="ABC_transporter-like_ATP-bd"/>
</dbReference>
<dbReference type="PATRIC" id="fig|1365176.7.peg.805"/>
<evidence type="ECO:0000256" key="4">
    <source>
        <dbReference type="ARBA" id="ARBA00022840"/>
    </source>
</evidence>
<dbReference type="GO" id="GO:0005524">
    <property type="term" value="F:ATP binding"/>
    <property type="evidence" value="ECO:0007669"/>
    <property type="project" value="UniProtKB-KW"/>
</dbReference>
<evidence type="ECO:0000313" key="7">
    <source>
        <dbReference type="Proteomes" id="UP000015543"/>
    </source>
</evidence>
<name>S5ZDR9_9CREN</name>
<dbReference type="KEGG" id="thb:N186_04095"/>
<dbReference type="GO" id="GO:0016887">
    <property type="term" value="F:ATP hydrolysis activity"/>
    <property type="evidence" value="ECO:0007669"/>
    <property type="project" value="InterPro"/>
</dbReference>
<dbReference type="EMBL" id="CP006646">
    <property type="protein sequence ID" value="AGT35178.1"/>
    <property type="molecule type" value="Genomic_DNA"/>
</dbReference>
<organism evidence="6 7">
    <name type="scientific">Thermofilum adornatum</name>
    <dbReference type="NCBI Taxonomy" id="1365176"/>
    <lineage>
        <taxon>Archaea</taxon>
        <taxon>Thermoproteota</taxon>
        <taxon>Thermoprotei</taxon>
        <taxon>Thermofilales</taxon>
        <taxon>Thermofilaceae</taxon>
        <taxon>Thermofilum</taxon>
    </lineage>
</organism>
<dbReference type="CDD" id="cd03230">
    <property type="entry name" value="ABC_DR_subfamily_A"/>
    <property type="match status" value="1"/>
</dbReference>
<dbReference type="SMART" id="SM00382">
    <property type="entry name" value="AAA"/>
    <property type="match status" value="1"/>
</dbReference>
<dbReference type="PROSITE" id="PS50893">
    <property type="entry name" value="ABC_TRANSPORTER_2"/>
    <property type="match status" value="1"/>
</dbReference>
<dbReference type="SUPFAM" id="SSF52540">
    <property type="entry name" value="P-loop containing nucleoside triphosphate hydrolases"/>
    <property type="match status" value="1"/>
</dbReference>
<gene>
    <name evidence="6" type="ORF">N186_04095</name>
</gene>
<keyword evidence="2" id="KW-0813">Transport</keyword>
<keyword evidence="4" id="KW-0067">ATP-binding</keyword>
<evidence type="ECO:0000256" key="3">
    <source>
        <dbReference type="ARBA" id="ARBA00022741"/>
    </source>
</evidence>
<dbReference type="Pfam" id="PF00005">
    <property type="entry name" value="ABC_tran"/>
    <property type="match status" value="1"/>
</dbReference>
<sequence>MEANVDVSLRICSGEIACVLGPNGAGKTTLIRQVMGILRPTRGSVRVFGLDPVVHQGVVKRRIAYVPQLPVYYPHETVVGISEFFAKLYGVPLGRVKEVLEALDLWGIRDRKGEGLSPGERKLLLLALALIKGGDLYVLDEPTAFMDVLKKRTSWEMLLGERREGKTMIVVSHDVEEVRRICDRIYIMFGGRLVASIASPSELSRGVEVRVYYGRPGDIADFFRRGEVKVSEESLVARYAQLADAVGDLQEFALSPVSREARVFLEYPSTESIVEFLGGGRGR</sequence>
<dbReference type="PANTHER" id="PTHR42711:SF5">
    <property type="entry name" value="ABC TRANSPORTER ATP-BINDING PROTEIN NATA"/>
    <property type="match status" value="1"/>
</dbReference>
<dbReference type="Proteomes" id="UP000015543">
    <property type="component" value="Chromosome"/>
</dbReference>
<dbReference type="InterPro" id="IPR017871">
    <property type="entry name" value="ABC_transporter-like_CS"/>
</dbReference>
<accession>S5ZDR9</accession>
<keyword evidence="3" id="KW-0547">Nucleotide-binding</keyword>
<dbReference type="InterPro" id="IPR027417">
    <property type="entry name" value="P-loop_NTPase"/>
</dbReference>
<feature type="domain" description="ABC transporter" evidence="5">
    <location>
        <begin position="1"/>
        <end position="215"/>
    </location>
</feature>
<evidence type="ECO:0000259" key="5">
    <source>
        <dbReference type="PROSITE" id="PS50893"/>
    </source>
</evidence>
<reference evidence="6 7" key="1">
    <citation type="journal article" date="2013" name="Genome Announc.">
        <title>Complete Genomic Sequence of 'Thermofilum adornatus' Strain 1910bT, a Hyperthermophilic Anaerobic Organotrophic Crenarchaeon.</title>
        <authorList>
            <person name="Dominova I.N."/>
            <person name="Kublanov I.V."/>
            <person name="Podosokorskaya O.A."/>
            <person name="Derbikova K.S."/>
            <person name="Patrushev M.V."/>
            <person name="Toshchakov S.V."/>
        </authorList>
    </citation>
    <scope>NUCLEOTIDE SEQUENCE [LARGE SCALE GENOMIC DNA]</scope>
    <source>
        <strain evidence="7">1910b</strain>
    </source>
</reference>
<dbReference type="AlphaFoldDB" id="S5ZDR9"/>
<dbReference type="HOGENOM" id="CLU_000604_1_2_2"/>
<keyword evidence="7" id="KW-1185">Reference proteome</keyword>
<evidence type="ECO:0000313" key="6">
    <source>
        <dbReference type="EMBL" id="AGT35178.1"/>
    </source>
</evidence>
<dbReference type="PANTHER" id="PTHR42711">
    <property type="entry name" value="ABC TRANSPORTER ATP-BINDING PROTEIN"/>
    <property type="match status" value="1"/>
</dbReference>
<dbReference type="Gene3D" id="3.40.50.300">
    <property type="entry name" value="P-loop containing nucleotide triphosphate hydrolases"/>
    <property type="match status" value="1"/>
</dbReference>
<comment type="similarity">
    <text evidence="1">Belongs to the ABC transporter superfamily.</text>
</comment>
<dbReference type="eggNOG" id="arCOG00196">
    <property type="taxonomic scope" value="Archaea"/>
</dbReference>
<evidence type="ECO:0000256" key="2">
    <source>
        <dbReference type="ARBA" id="ARBA00022448"/>
    </source>
</evidence>
<dbReference type="PROSITE" id="PS00211">
    <property type="entry name" value="ABC_TRANSPORTER_1"/>
    <property type="match status" value="1"/>
</dbReference>
<dbReference type="InterPro" id="IPR050763">
    <property type="entry name" value="ABC_transporter_ATP-binding"/>
</dbReference>